<evidence type="ECO:0000313" key="2">
    <source>
        <dbReference type="Proteomes" id="UP000034607"/>
    </source>
</evidence>
<comment type="caution">
    <text evidence="1">The sequence shown here is derived from an EMBL/GenBank/DDBJ whole genome shotgun (WGS) entry which is preliminary data.</text>
</comment>
<accession>A0A0G1UF37</accession>
<dbReference type="AlphaFoldDB" id="A0A0G1UF37"/>
<dbReference type="EMBL" id="LCNM01000010">
    <property type="protein sequence ID" value="KKU56315.1"/>
    <property type="molecule type" value="Genomic_DNA"/>
</dbReference>
<gene>
    <name evidence="1" type="ORF">UX78_C0010G0033</name>
</gene>
<organism evidence="1 2">
    <name type="scientific">Candidatus Amesbacteria bacterium GW2011_GWA2_47_11</name>
    <dbReference type="NCBI Taxonomy" id="1618357"/>
    <lineage>
        <taxon>Bacteria</taxon>
        <taxon>Candidatus Amesiibacteriota</taxon>
    </lineage>
</organism>
<dbReference type="Proteomes" id="UP000034607">
    <property type="component" value="Unassembled WGS sequence"/>
</dbReference>
<reference evidence="1 2" key="1">
    <citation type="journal article" date="2015" name="Nature">
        <title>rRNA introns, odd ribosomes, and small enigmatic genomes across a large radiation of phyla.</title>
        <authorList>
            <person name="Brown C.T."/>
            <person name="Hug L.A."/>
            <person name="Thomas B.C."/>
            <person name="Sharon I."/>
            <person name="Castelle C.J."/>
            <person name="Singh A."/>
            <person name="Wilkins M.J."/>
            <person name="Williams K.H."/>
            <person name="Banfield J.F."/>
        </authorList>
    </citation>
    <scope>NUCLEOTIDE SEQUENCE [LARGE SCALE GENOMIC DNA]</scope>
</reference>
<name>A0A0G1UF37_9BACT</name>
<sequence>MKKIILFSCLIVVVVLVLIILFFKSKRTPDLILNDCLRTCPDNSVVTCDKDCPTTPTPSLKDKTNKDEEECVNRGGEWKIAGLALSGRCFMKMKDVGKECLSYKDCGGTCLAPENAKPGEQAVGKCSEYNLTLGCHSAVEGGKVMPALCAD</sequence>
<proteinExistence type="predicted"/>
<protein>
    <submittedName>
        <fullName evidence="1">Uncharacterized protein</fullName>
    </submittedName>
</protein>
<evidence type="ECO:0000313" key="1">
    <source>
        <dbReference type="EMBL" id="KKU56315.1"/>
    </source>
</evidence>